<dbReference type="EMBL" id="CP029480">
    <property type="protein sequence ID" value="AWW00719.1"/>
    <property type="molecule type" value="Genomic_DNA"/>
</dbReference>
<dbReference type="KEGG" id="als:DJ013_22025"/>
<organism evidence="4 5">
    <name type="scientific">Arcticibacterium luteifluviistationis</name>
    <dbReference type="NCBI Taxonomy" id="1784714"/>
    <lineage>
        <taxon>Bacteria</taxon>
        <taxon>Pseudomonadati</taxon>
        <taxon>Bacteroidota</taxon>
        <taxon>Cytophagia</taxon>
        <taxon>Cytophagales</taxon>
        <taxon>Leadbetterellaceae</taxon>
        <taxon>Arcticibacterium</taxon>
    </lineage>
</organism>
<evidence type="ECO:0000256" key="1">
    <source>
        <dbReference type="ARBA" id="ARBA00005323"/>
    </source>
</evidence>
<evidence type="ECO:0000256" key="2">
    <source>
        <dbReference type="ARBA" id="ARBA00023239"/>
    </source>
</evidence>
<dbReference type="GO" id="GO:0008721">
    <property type="term" value="F:D-serine ammonia-lyase activity"/>
    <property type="evidence" value="ECO:0007669"/>
    <property type="project" value="TreeGrafter"/>
</dbReference>
<dbReference type="AlphaFoldDB" id="A0A2Z4GI89"/>
<dbReference type="Proteomes" id="UP000249873">
    <property type="component" value="Chromosome"/>
</dbReference>
<dbReference type="PANTHER" id="PTHR28004">
    <property type="entry name" value="ZGC:162816-RELATED"/>
    <property type="match status" value="1"/>
</dbReference>
<evidence type="ECO:0000313" key="5">
    <source>
        <dbReference type="Proteomes" id="UP000249873"/>
    </source>
</evidence>
<dbReference type="PANTHER" id="PTHR28004:SF2">
    <property type="entry name" value="D-SERINE DEHYDRATASE"/>
    <property type="match status" value="1"/>
</dbReference>
<comment type="similarity">
    <text evidence="1">Belongs to the DSD1 family.</text>
</comment>
<dbReference type="InterPro" id="IPR042208">
    <property type="entry name" value="D-ser_dehydrat-like_sf"/>
</dbReference>
<dbReference type="RefSeq" id="WP_111374085.1">
    <property type="nucleotide sequence ID" value="NZ_CP029480.1"/>
</dbReference>
<dbReference type="GO" id="GO:0036088">
    <property type="term" value="P:D-serine catabolic process"/>
    <property type="evidence" value="ECO:0007669"/>
    <property type="project" value="TreeGrafter"/>
</dbReference>
<feature type="domain" description="D-serine dehydratase-like" evidence="3">
    <location>
        <begin position="259"/>
        <end position="349"/>
    </location>
</feature>
<dbReference type="Pfam" id="PF01168">
    <property type="entry name" value="Ala_racemase_N"/>
    <property type="match status" value="1"/>
</dbReference>
<dbReference type="Gene3D" id="2.40.37.20">
    <property type="entry name" value="D-serine dehydratase-like domain"/>
    <property type="match status" value="1"/>
</dbReference>
<proteinExistence type="inferred from homology"/>
<keyword evidence="5" id="KW-1185">Reference proteome</keyword>
<dbReference type="Pfam" id="PF14031">
    <property type="entry name" value="D-ser_dehydrat"/>
    <property type="match status" value="1"/>
</dbReference>
<dbReference type="InterPro" id="IPR001608">
    <property type="entry name" value="Ala_racemase_N"/>
</dbReference>
<dbReference type="CDD" id="cd06821">
    <property type="entry name" value="PLPDE_III_D-TA"/>
    <property type="match status" value="1"/>
</dbReference>
<dbReference type="SUPFAM" id="SSF51419">
    <property type="entry name" value="PLP-binding barrel"/>
    <property type="match status" value="1"/>
</dbReference>
<dbReference type="OrthoDB" id="9788869at2"/>
<dbReference type="InterPro" id="IPR026956">
    <property type="entry name" value="D-ser_dehydrat-like_dom"/>
</dbReference>
<dbReference type="InterPro" id="IPR029066">
    <property type="entry name" value="PLP-binding_barrel"/>
</dbReference>
<keyword evidence="2" id="KW-0456">Lyase</keyword>
<dbReference type="InterPro" id="IPR051466">
    <property type="entry name" value="D-amino_acid_metab_enzyme"/>
</dbReference>
<evidence type="ECO:0000313" key="4">
    <source>
        <dbReference type="EMBL" id="AWW00719.1"/>
    </source>
</evidence>
<name>A0A2Z4GI89_9BACT</name>
<reference evidence="4 5" key="1">
    <citation type="submission" date="2018-05" db="EMBL/GenBank/DDBJ databases">
        <title>Complete genome sequence of Arcticibacterium luteifluviistationis SM1504T, a cytophagaceae bacterium isolated from Arctic surface seawater.</title>
        <authorList>
            <person name="Li Y."/>
            <person name="Qin Q.-L."/>
        </authorList>
    </citation>
    <scope>NUCLEOTIDE SEQUENCE [LARGE SCALE GENOMIC DNA]</scope>
    <source>
        <strain evidence="4 5">SM1504</strain>
    </source>
</reference>
<sequence length="368" mass="41341">MNWYDIENIDEVDSPSLVLYESRMDANIQKMISMVNGKVENLMPHVKTNKTPEVIKRMVDAGIVNFKASTISEAEIAAEQGAKEVMIAHQLVGPKINRLVKLVLAYPETTISTIIDNPESLTKLDSAAASQNISLDFYIDINNGMDRSGIKLGKGLNTLLAQIPDCKNLVFKGLHVYDGHLHQKSFEERNNKVEAGFIEVEKLFAKLETEFPDIKLVSGGTPSFTSHLKKKHRIASPGTCVFWDWGYEENIEEQSFDAAALLVTRVISKPTEGIVTIDLGHKSVAAENTIDKRVKLINLTDYELLSQSEEHGVLKVKNWDSIKVGDVFYGIPYHICPTVNLHDELSVIKNNRKIDTWQITARRRKINI</sequence>
<gene>
    <name evidence="4" type="ORF">DJ013_22025</name>
</gene>
<accession>A0A2Z4GI89</accession>
<dbReference type="Gene3D" id="3.20.20.10">
    <property type="entry name" value="Alanine racemase"/>
    <property type="match status" value="1"/>
</dbReference>
<evidence type="ECO:0000259" key="3">
    <source>
        <dbReference type="SMART" id="SM01119"/>
    </source>
</evidence>
<protein>
    <submittedName>
        <fullName evidence="4">Alanine racemase</fullName>
    </submittedName>
</protein>
<dbReference type="SMART" id="SM01119">
    <property type="entry name" value="D-ser_dehydrat"/>
    <property type="match status" value="1"/>
</dbReference>